<evidence type="ECO:0000256" key="1">
    <source>
        <dbReference type="ARBA" id="ARBA00004141"/>
    </source>
</evidence>
<evidence type="ECO:0000313" key="6">
    <source>
        <dbReference type="EMBL" id="GMR35542.1"/>
    </source>
</evidence>
<organism evidence="6 7">
    <name type="scientific">Pristionchus mayeri</name>
    <dbReference type="NCBI Taxonomy" id="1317129"/>
    <lineage>
        <taxon>Eukaryota</taxon>
        <taxon>Metazoa</taxon>
        <taxon>Ecdysozoa</taxon>
        <taxon>Nematoda</taxon>
        <taxon>Chromadorea</taxon>
        <taxon>Rhabditida</taxon>
        <taxon>Rhabditina</taxon>
        <taxon>Diplogasteromorpha</taxon>
        <taxon>Diplogasteroidea</taxon>
        <taxon>Neodiplogasteridae</taxon>
        <taxon>Pristionchus</taxon>
    </lineage>
</organism>
<proteinExistence type="predicted"/>
<evidence type="ECO:0000256" key="2">
    <source>
        <dbReference type="ARBA" id="ARBA00022692"/>
    </source>
</evidence>
<accession>A0AAN4Z6Q2</accession>
<comment type="subcellular location">
    <subcellularLocation>
        <location evidence="1">Membrane</location>
        <topology evidence="1">Multi-pass membrane protein</topology>
    </subcellularLocation>
</comment>
<dbReference type="PANTHER" id="PTHR23510:SF25">
    <property type="entry name" value="MFS DOMAIN-CONTAINING PROTEIN"/>
    <property type="match status" value="1"/>
</dbReference>
<keyword evidence="7" id="KW-1185">Reference proteome</keyword>
<sequence length="155" mass="17340">RIRASPVLFFALACYGLVYLYSYPWPHISEPIVIMNEGNVFCILLSHTRLVILPCQVKVWYWLPVITTLFGFAVPTSMVSIDTVYSKLLGNIDQNLMQGALVLVDDIASSVAPIVTMEIYTAHGPSVFWLVLAGTALVGLIAWLPMIQKMRRLKI</sequence>
<dbReference type="GO" id="GO:0005765">
    <property type="term" value="C:lysosomal membrane"/>
    <property type="evidence" value="ECO:0007669"/>
    <property type="project" value="TreeGrafter"/>
</dbReference>
<evidence type="ECO:0000256" key="4">
    <source>
        <dbReference type="ARBA" id="ARBA00023136"/>
    </source>
</evidence>
<feature type="non-terminal residue" evidence="6">
    <location>
        <position position="1"/>
    </location>
</feature>
<comment type="caution">
    <text evidence="6">The sequence shown here is derived from an EMBL/GenBank/DDBJ whole genome shotgun (WGS) entry which is preliminary data.</text>
</comment>
<dbReference type="SUPFAM" id="SSF103473">
    <property type="entry name" value="MFS general substrate transporter"/>
    <property type="match status" value="1"/>
</dbReference>
<dbReference type="PANTHER" id="PTHR23510">
    <property type="entry name" value="INNER MEMBRANE TRANSPORT PROTEIN YAJR"/>
    <property type="match status" value="1"/>
</dbReference>
<feature type="transmembrane region" description="Helical" evidence="5">
    <location>
        <begin position="7"/>
        <end position="26"/>
    </location>
</feature>
<keyword evidence="2 5" id="KW-0812">Transmembrane</keyword>
<dbReference type="Gene3D" id="1.20.1250.20">
    <property type="entry name" value="MFS general substrate transporter like domains"/>
    <property type="match status" value="1"/>
</dbReference>
<dbReference type="InterPro" id="IPR051068">
    <property type="entry name" value="MFS_Domain-Containing_Protein"/>
</dbReference>
<feature type="transmembrane region" description="Helical" evidence="5">
    <location>
        <begin position="32"/>
        <end position="52"/>
    </location>
</feature>
<evidence type="ECO:0000256" key="3">
    <source>
        <dbReference type="ARBA" id="ARBA00022989"/>
    </source>
</evidence>
<evidence type="ECO:0000256" key="5">
    <source>
        <dbReference type="SAM" id="Phobius"/>
    </source>
</evidence>
<dbReference type="InterPro" id="IPR036259">
    <property type="entry name" value="MFS_trans_sf"/>
</dbReference>
<feature type="transmembrane region" description="Helical" evidence="5">
    <location>
        <begin position="59"/>
        <end position="81"/>
    </location>
</feature>
<dbReference type="Proteomes" id="UP001328107">
    <property type="component" value="Unassembled WGS sequence"/>
</dbReference>
<name>A0AAN4Z6Q2_9BILA</name>
<reference evidence="7" key="1">
    <citation type="submission" date="2022-10" db="EMBL/GenBank/DDBJ databases">
        <title>Genome assembly of Pristionchus species.</title>
        <authorList>
            <person name="Yoshida K."/>
            <person name="Sommer R.J."/>
        </authorList>
    </citation>
    <scope>NUCLEOTIDE SEQUENCE [LARGE SCALE GENOMIC DNA]</scope>
    <source>
        <strain evidence="7">RS5460</strain>
    </source>
</reference>
<evidence type="ECO:0000313" key="7">
    <source>
        <dbReference type="Proteomes" id="UP001328107"/>
    </source>
</evidence>
<keyword evidence="3 5" id="KW-1133">Transmembrane helix</keyword>
<protein>
    <submittedName>
        <fullName evidence="6">Uncharacterized protein</fullName>
    </submittedName>
</protein>
<dbReference type="AlphaFoldDB" id="A0AAN4Z6Q2"/>
<feature type="transmembrane region" description="Helical" evidence="5">
    <location>
        <begin position="127"/>
        <end position="147"/>
    </location>
</feature>
<dbReference type="EMBL" id="BTRK01000002">
    <property type="protein sequence ID" value="GMR35542.1"/>
    <property type="molecule type" value="Genomic_DNA"/>
</dbReference>
<gene>
    <name evidence="6" type="ORF">PMAYCL1PPCAC_05737</name>
</gene>
<keyword evidence="4 5" id="KW-0472">Membrane</keyword>